<dbReference type="PANTHER" id="PTHR11487:SF0">
    <property type="entry name" value="S-ACYL FATTY ACID SYNTHASE THIOESTERASE, MEDIUM CHAIN"/>
    <property type="match status" value="1"/>
</dbReference>
<dbReference type="EMBL" id="FO704550">
    <property type="protein sequence ID" value="CDG17404.1"/>
    <property type="molecule type" value="Genomic_DNA"/>
</dbReference>
<organism evidence="3 5">
    <name type="scientific">Xenorhabdus doucetiae</name>
    <dbReference type="NCBI Taxonomy" id="351671"/>
    <lineage>
        <taxon>Bacteria</taxon>
        <taxon>Pseudomonadati</taxon>
        <taxon>Pseudomonadota</taxon>
        <taxon>Gammaproteobacteria</taxon>
        <taxon>Enterobacterales</taxon>
        <taxon>Morganellaceae</taxon>
        <taxon>Xenorhabdus</taxon>
    </lineage>
</organism>
<reference evidence="3 5" key="1">
    <citation type="submission" date="2013-07" db="EMBL/GenBank/DDBJ databases">
        <authorList>
            <person name="Genoscope - CEA"/>
        </authorList>
    </citation>
    <scope>NUCLEOTIDE SEQUENCE [LARGE SCALE GENOMIC DNA]</scope>
    <source>
        <strain evidence="3">FRM16</strain>
        <strain evidence="5">FRM16 / DSM 17909</strain>
    </source>
</reference>
<dbReference type="Proteomes" id="UP000324170">
    <property type="component" value="Unassembled WGS sequence"/>
</dbReference>
<evidence type="ECO:0000313" key="3">
    <source>
        <dbReference type="EMBL" id="CDG17404.1"/>
    </source>
</evidence>
<sequence length="257" mass="29142">MSDSVLFSAIKRPDAGVQLLFLHHAGGSCFSYIELAHKLSEFIEVYCLELAGRGMRVSEPFQVDIETVLSDILVSIKRLRLGEDKPLLLFGHSLGAELAYQVTRRLENELPKRQLALIISARSFSDPEGFKHEPCEEYSDSYVLNILEQCEGTPADVLANPELRNYVIEIMKNDLILLDSLSRLPKVKLNVPAYVLGGDRDNRVPVSRLAEWWQVLPASVKHQIFTGGHFYLFNNNEMISWLEKQARELAGKFKLII</sequence>
<evidence type="ECO:0000313" key="6">
    <source>
        <dbReference type="Proteomes" id="UP000324170"/>
    </source>
</evidence>
<comment type="similarity">
    <text evidence="1">Belongs to the thioesterase family.</text>
</comment>
<evidence type="ECO:0000256" key="1">
    <source>
        <dbReference type="ARBA" id="ARBA00007169"/>
    </source>
</evidence>
<dbReference type="PANTHER" id="PTHR11487">
    <property type="entry name" value="THIOESTERASE"/>
    <property type="match status" value="1"/>
</dbReference>
<accession>A0A068QRI6</accession>
<dbReference type="InterPro" id="IPR012223">
    <property type="entry name" value="TEII"/>
</dbReference>
<dbReference type="OrthoDB" id="8480037at2"/>
<name>A0A068QRI6_9GAMM</name>
<dbReference type="EMBL" id="VNHN01000085">
    <property type="protein sequence ID" value="TYO98182.1"/>
    <property type="molecule type" value="Genomic_DNA"/>
</dbReference>
<protein>
    <submittedName>
        <fullName evidence="4">Surfactin synthase thioesterase subunit</fullName>
    </submittedName>
    <submittedName>
        <fullName evidence="3">Thioesterase ii (Thioesterase)</fullName>
    </submittedName>
</protein>
<dbReference type="KEGG" id="xdo:XDD1_1705"/>
<dbReference type="Gene3D" id="3.40.50.1820">
    <property type="entry name" value="alpha/beta hydrolase"/>
    <property type="match status" value="1"/>
</dbReference>
<dbReference type="HOGENOM" id="CLU_070456_2_0_6"/>
<dbReference type="RefSeq" id="WP_045970148.1">
    <property type="nucleotide sequence ID" value="NZ_CAWMED010000001.1"/>
</dbReference>
<proteinExistence type="inferred from homology"/>
<dbReference type="InterPro" id="IPR029058">
    <property type="entry name" value="AB_hydrolase_fold"/>
</dbReference>
<evidence type="ECO:0000259" key="2">
    <source>
        <dbReference type="Pfam" id="PF00975"/>
    </source>
</evidence>
<dbReference type="SUPFAM" id="SSF53474">
    <property type="entry name" value="alpha/beta-Hydrolases"/>
    <property type="match status" value="1"/>
</dbReference>
<feature type="domain" description="Thioesterase" evidence="2">
    <location>
        <begin position="18"/>
        <end position="240"/>
    </location>
</feature>
<keyword evidence="6" id="KW-1185">Reference proteome</keyword>
<dbReference type="AlphaFoldDB" id="A0A068QRI6"/>
<dbReference type="Pfam" id="PF00975">
    <property type="entry name" value="Thioesterase"/>
    <property type="match status" value="1"/>
</dbReference>
<dbReference type="Proteomes" id="UP000032721">
    <property type="component" value="Chromosome"/>
</dbReference>
<gene>
    <name evidence="3" type="primary">scoT</name>
    <name evidence="4" type="ORF">LY16_03351</name>
    <name evidence="3" type="ORF">XDD1_1705</name>
</gene>
<reference evidence="4 6" key="2">
    <citation type="submission" date="2019-07" db="EMBL/GenBank/DDBJ databases">
        <title>Genomic Encyclopedia of Type Strains, Phase I: the one thousand microbial genomes (KMG-I) project.</title>
        <authorList>
            <person name="Kyrpides N."/>
        </authorList>
    </citation>
    <scope>NUCLEOTIDE SEQUENCE [LARGE SCALE GENOMIC DNA]</scope>
    <source>
        <strain evidence="4 6">DSM 17909</strain>
    </source>
</reference>
<evidence type="ECO:0000313" key="5">
    <source>
        <dbReference type="Proteomes" id="UP000032721"/>
    </source>
</evidence>
<dbReference type="STRING" id="351671.XDD1_1705"/>
<evidence type="ECO:0000313" key="4">
    <source>
        <dbReference type="EMBL" id="TYO98182.1"/>
    </source>
</evidence>
<dbReference type="GO" id="GO:0008610">
    <property type="term" value="P:lipid biosynthetic process"/>
    <property type="evidence" value="ECO:0007669"/>
    <property type="project" value="TreeGrafter"/>
</dbReference>
<dbReference type="InterPro" id="IPR001031">
    <property type="entry name" value="Thioesterase"/>
</dbReference>